<dbReference type="Gene3D" id="1.20.1640.10">
    <property type="entry name" value="Multidrug efflux transporter AcrB transmembrane domain"/>
    <property type="match status" value="2"/>
</dbReference>
<dbReference type="GO" id="GO:0005886">
    <property type="term" value="C:plasma membrane"/>
    <property type="evidence" value="ECO:0007669"/>
    <property type="project" value="TreeGrafter"/>
</dbReference>
<dbReference type="Gene3D" id="3.30.70.1440">
    <property type="entry name" value="Multidrug efflux transporter AcrB pore domain"/>
    <property type="match status" value="1"/>
</dbReference>
<dbReference type="AlphaFoldDB" id="A0A6N8FC26"/>
<evidence type="ECO:0000259" key="2">
    <source>
        <dbReference type="PROSITE" id="PS50156"/>
    </source>
</evidence>
<dbReference type="Gene3D" id="3.30.70.1430">
    <property type="entry name" value="Multidrug efflux transporter AcrB pore domain"/>
    <property type="match status" value="1"/>
</dbReference>
<reference evidence="3 4" key="1">
    <citation type="submission" date="2019-11" db="EMBL/GenBank/DDBJ databases">
        <title>P. haliotis isolates from Z. marina roots.</title>
        <authorList>
            <person name="Cohen M."/>
            <person name="Jospin G."/>
            <person name="Eisen J.A."/>
            <person name="Coil D.A."/>
        </authorList>
    </citation>
    <scope>NUCLEOTIDE SEQUENCE [LARGE SCALE GENOMIC DNA]</scope>
    <source>
        <strain evidence="3 4">UCD-MCMsp1aY</strain>
    </source>
</reference>
<feature type="transmembrane region" description="Helical" evidence="1">
    <location>
        <begin position="114"/>
        <end position="137"/>
    </location>
</feature>
<dbReference type="PRINTS" id="PR00702">
    <property type="entry name" value="ACRIFLAVINRP"/>
</dbReference>
<dbReference type="PANTHER" id="PTHR32063:SF18">
    <property type="entry name" value="CATION EFFLUX SYSTEM PROTEIN"/>
    <property type="match status" value="1"/>
</dbReference>
<feature type="transmembrane region" description="Helical" evidence="1">
    <location>
        <begin position="225"/>
        <end position="246"/>
    </location>
</feature>
<evidence type="ECO:0000313" key="4">
    <source>
        <dbReference type="Proteomes" id="UP000439994"/>
    </source>
</evidence>
<dbReference type="InterPro" id="IPR000731">
    <property type="entry name" value="SSD"/>
</dbReference>
<feature type="transmembrane region" description="Helical" evidence="1">
    <location>
        <begin position="633"/>
        <end position="653"/>
    </location>
</feature>
<keyword evidence="1" id="KW-0472">Membrane</keyword>
<dbReference type="Pfam" id="PF00873">
    <property type="entry name" value="ACR_tran"/>
    <property type="match status" value="1"/>
</dbReference>
<keyword evidence="1" id="KW-0812">Transmembrane</keyword>
<dbReference type="SUPFAM" id="SSF82714">
    <property type="entry name" value="Multidrug efflux transporter AcrB TolC docking domain, DN and DC subdomains"/>
    <property type="match status" value="1"/>
</dbReference>
<keyword evidence="1" id="KW-1133">Transmembrane helix</keyword>
<feature type="transmembrane region" description="Helical" evidence="1">
    <location>
        <begin position="89"/>
        <end position="107"/>
    </location>
</feature>
<dbReference type="Proteomes" id="UP000439994">
    <property type="component" value="Unassembled WGS sequence"/>
</dbReference>
<organism evidence="3 4">
    <name type="scientific">Psychrosphaera haliotis</name>
    <dbReference type="NCBI Taxonomy" id="555083"/>
    <lineage>
        <taxon>Bacteria</taxon>
        <taxon>Pseudomonadati</taxon>
        <taxon>Pseudomonadota</taxon>
        <taxon>Gammaproteobacteria</taxon>
        <taxon>Alteromonadales</taxon>
        <taxon>Pseudoalteromonadaceae</taxon>
        <taxon>Psychrosphaera</taxon>
    </lineage>
</organism>
<protein>
    <submittedName>
        <fullName evidence="3">MMPL family transporter</fullName>
    </submittedName>
</protein>
<proteinExistence type="predicted"/>
<feature type="transmembrane region" description="Helical" evidence="1">
    <location>
        <begin position="277"/>
        <end position="295"/>
    </location>
</feature>
<evidence type="ECO:0000256" key="1">
    <source>
        <dbReference type="SAM" id="Phobius"/>
    </source>
</evidence>
<evidence type="ECO:0000313" key="3">
    <source>
        <dbReference type="EMBL" id="MUH73654.1"/>
    </source>
</evidence>
<gene>
    <name evidence="3" type="ORF">GNP35_14870</name>
</gene>
<dbReference type="InterPro" id="IPR027463">
    <property type="entry name" value="AcrB_DN_DC_subdom"/>
</dbReference>
<dbReference type="EMBL" id="WOCD01000005">
    <property type="protein sequence ID" value="MUH73654.1"/>
    <property type="molecule type" value="Genomic_DNA"/>
</dbReference>
<dbReference type="InterPro" id="IPR001036">
    <property type="entry name" value="Acrflvin-R"/>
</dbReference>
<dbReference type="PANTHER" id="PTHR32063">
    <property type="match status" value="1"/>
</dbReference>
<feature type="transmembrane region" description="Helical" evidence="1">
    <location>
        <begin position="659"/>
        <end position="680"/>
    </location>
</feature>
<sequence>MIKMHDAAQITLADVANVEIDFNKPDNIAFVADKPVVFVTAQQRMGANIYKLGSQVEGVLQEFEKAHGDLQIQTIFAQEDSVHYRINGFLRDLASGLLLILLCLFFFMGFKQSFWVSLALPITIFATLTIMNLMGFVMQQMTIAGLIVALGLLVDNSLVVVEQFVKVQDKVSNRMEAIKQVITDVGLPLVSGTLTTVFAFLPLLLLQSDTGDFMRALPVSVSISLLVSLVVALIVLPVLMSVFGVSKESSWTLAYKLNKFADGWFSRLLNRLLKRPALVLLVFVIGVAGCISLMSKVGVSLFPKAEKSMLVVNLETPMQSSLKYTETAALQLSEELQKLKHVKSVVTTVGATSPRIYYNHTSDRGRANFAQLLVIADDYEKNKIQNMINTIREKYSGSSLGKVNVFEFQQGPVTDRPITIRILGDDLDQIGQRAAQIQKYIASLEHTFDVRNITAESGFAYDIKIDEIKAHQRDVDLQSAEQQVSLLIDGEFAAEINDRFGQAFPVLIRSKQESVGALESMYIKNRQGLDIPLSSIAKIEASRLKPAFYHYQRIRMARVSADVIKPGNVAKITQNIESYMNELSWKNGLSYKVGGEEEARKESFGGLSQILIVVVVSIFVLLFIQFNSFAQPLVIISLLPIAFAGAVFGMFATNLSFSMMAFIGLISLIGIMVNDAIIVVDGFNRGRYRFNSAKEAMVSSVASRFTPVILTSLTTIVGLLPLTLYGGDLWQPMGIVIITGLAFTTLASLIWVPAFTLILSRRKN</sequence>
<dbReference type="SUPFAM" id="SSF82866">
    <property type="entry name" value="Multidrug efflux transporter AcrB transmembrane domain"/>
    <property type="match status" value="2"/>
</dbReference>
<feature type="transmembrane region" description="Helical" evidence="1">
    <location>
        <begin position="701"/>
        <end position="722"/>
    </location>
</feature>
<feature type="transmembrane region" description="Helical" evidence="1">
    <location>
        <begin position="606"/>
        <end position="626"/>
    </location>
</feature>
<name>A0A6N8FC26_9GAMM</name>
<feature type="transmembrane region" description="Helical" evidence="1">
    <location>
        <begin position="185"/>
        <end position="205"/>
    </location>
</feature>
<keyword evidence="4" id="KW-1185">Reference proteome</keyword>
<dbReference type="GO" id="GO:0042910">
    <property type="term" value="F:xenobiotic transmembrane transporter activity"/>
    <property type="evidence" value="ECO:0007669"/>
    <property type="project" value="TreeGrafter"/>
</dbReference>
<dbReference type="Gene3D" id="3.30.2090.10">
    <property type="entry name" value="Multidrug efflux transporter AcrB TolC docking domain, DN and DC subdomains"/>
    <property type="match status" value="2"/>
</dbReference>
<comment type="caution">
    <text evidence="3">The sequence shown here is derived from an EMBL/GenBank/DDBJ whole genome shotgun (WGS) entry which is preliminary data.</text>
</comment>
<dbReference type="PROSITE" id="PS50156">
    <property type="entry name" value="SSD"/>
    <property type="match status" value="1"/>
</dbReference>
<dbReference type="OrthoDB" id="9757940at2"/>
<feature type="transmembrane region" description="Helical" evidence="1">
    <location>
        <begin position="734"/>
        <end position="759"/>
    </location>
</feature>
<accession>A0A6N8FC26</accession>
<feature type="transmembrane region" description="Helical" evidence="1">
    <location>
        <begin position="143"/>
        <end position="165"/>
    </location>
</feature>
<feature type="domain" description="SSD" evidence="2">
    <location>
        <begin position="95"/>
        <end position="242"/>
    </location>
</feature>
<dbReference type="Gene3D" id="3.30.70.1320">
    <property type="entry name" value="Multidrug efflux transporter AcrB pore domain like"/>
    <property type="match status" value="1"/>
</dbReference>